<dbReference type="EMBL" id="KQ090345">
    <property type="protein sequence ID" value="KMS96999.1"/>
    <property type="molecule type" value="Genomic_DNA"/>
</dbReference>
<dbReference type="Gramene" id="KMS96999">
    <property type="protein sequence ID" value="KMS96999"/>
    <property type="gene ID" value="BVRB_7g179480"/>
</dbReference>
<proteinExistence type="predicted"/>
<protein>
    <submittedName>
        <fullName evidence="1">Uncharacterized protein</fullName>
    </submittedName>
</protein>
<dbReference type="AlphaFoldDB" id="A0A0J8B6Z3"/>
<name>A0A0J8B6Z3_BETVV</name>
<evidence type="ECO:0000313" key="1">
    <source>
        <dbReference type="EMBL" id="KMS96999.1"/>
    </source>
</evidence>
<dbReference type="Proteomes" id="UP000035740">
    <property type="component" value="Unassembled WGS sequence"/>
</dbReference>
<reference evidence="1 2" key="1">
    <citation type="journal article" date="2014" name="Nature">
        <title>The genome of the recently domesticated crop plant sugar beet (Beta vulgaris).</title>
        <authorList>
            <person name="Dohm J.C."/>
            <person name="Minoche A.E."/>
            <person name="Holtgrawe D."/>
            <person name="Capella-Gutierrez S."/>
            <person name="Zakrzewski F."/>
            <person name="Tafer H."/>
            <person name="Rupp O."/>
            <person name="Sorensen T.R."/>
            <person name="Stracke R."/>
            <person name="Reinhardt R."/>
            <person name="Goesmann A."/>
            <person name="Kraft T."/>
            <person name="Schulz B."/>
            <person name="Stadler P.F."/>
            <person name="Schmidt T."/>
            <person name="Gabaldon T."/>
            <person name="Lehrach H."/>
            <person name="Weisshaar B."/>
            <person name="Himmelbauer H."/>
        </authorList>
    </citation>
    <scope>NUCLEOTIDE SEQUENCE [LARGE SCALE GENOMIC DNA]</scope>
    <source>
        <tissue evidence="1">Taproot</tissue>
    </source>
</reference>
<evidence type="ECO:0000313" key="2">
    <source>
        <dbReference type="Proteomes" id="UP000035740"/>
    </source>
</evidence>
<organism evidence="1 2">
    <name type="scientific">Beta vulgaris subsp. vulgaris</name>
    <name type="common">Beet</name>
    <dbReference type="NCBI Taxonomy" id="3555"/>
    <lineage>
        <taxon>Eukaryota</taxon>
        <taxon>Viridiplantae</taxon>
        <taxon>Streptophyta</taxon>
        <taxon>Embryophyta</taxon>
        <taxon>Tracheophyta</taxon>
        <taxon>Spermatophyta</taxon>
        <taxon>Magnoliopsida</taxon>
        <taxon>eudicotyledons</taxon>
        <taxon>Gunneridae</taxon>
        <taxon>Pentapetalae</taxon>
        <taxon>Caryophyllales</taxon>
        <taxon>Chenopodiaceae</taxon>
        <taxon>Betoideae</taxon>
        <taxon>Beta</taxon>
    </lineage>
</organism>
<sequence length="92" mass="10401">MHGSHLDSSSSACRQNALGLLKKRRVMIKEDGLFSRLRKEAAEARISFVLDLRIRYVWETRPVKEMVDVARKAEQHVVRAMLAHVSSVPSSG</sequence>
<keyword evidence="2" id="KW-1185">Reference proteome</keyword>
<accession>A0A0J8B6Z3</accession>
<gene>
    <name evidence="1" type="ORF">BVRB_7g179480</name>
</gene>